<proteinExistence type="inferred from homology"/>
<dbReference type="GO" id="GO:0015074">
    <property type="term" value="P:DNA integration"/>
    <property type="evidence" value="ECO:0007669"/>
    <property type="project" value="UniProtKB-KW"/>
</dbReference>
<dbReference type="InterPro" id="IPR011010">
    <property type="entry name" value="DNA_brk_join_enz"/>
</dbReference>
<dbReference type="InterPro" id="IPR002104">
    <property type="entry name" value="Integrase_catalytic"/>
</dbReference>
<evidence type="ECO:0000313" key="9">
    <source>
        <dbReference type="Proteomes" id="UP000008084"/>
    </source>
</evidence>
<comment type="similarity">
    <text evidence="1">Belongs to the 'phage' integrase family.</text>
</comment>
<dbReference type="PROSITE" id="PS51898">
    <property type="entry name" value="TYR_RECOMBINASE"/>
    <property type="match status" value="1"/>
</dbReference>
<dbReference type="HOGENOM" id="CLU_045821_0_0_6"/>
<dbReference type="PANTHER" id="PTHR30349">
    <property type="entry name" value="PHAGE INTEGRASE-RELATED"/>
    <property type="match status" value="1"/>
</dbReference>
<evidence type="ECO:0000256" key="3">
    <source>
        <dbReference type="ARBA" id="ARBA00023125"/>
    </source>
</evidence>
<dbReference type="PATRIC" id="fig|930944.6.peg.2336"/>
<dbReference type="CDD" id="cd00397">
    <property type="entry name" value="DNA_BRE_C"/>
    <property type="match status" value="1"/>
</dbReference>
<dbReference type="PROSITE" id="PS51900">
    <property type="entry name" value="CB"/>
    <property type="match status" value="1"/>
</dbReference>
<dbReference type="InterPro" id="IPR044068">
    <property type="entry name" value="CB"/>
</dbReference>
<dbReference type="Pfam" id="PF00589">
    <property type="entry name" value="Phage_integrase"/>
    <property type="match status" value="1"/>
</dbReference>
<evidence type="ECO:0000256" key="4">
    <source>
        <dbReference type="ARBA" id="ARBA00023172"/>
    </source>
</evidence>
<dbReference type="KEGG" id="yey:Y11_23521"/>
<dbReference type="RefSeq" id="WP_005157164.1">
    <property type="nucleotide sequence ID" value="NC_017564.1"/>
</dbReference>
<evidence type="ECO:0000256" key="1">
    <source>
        <dbReference type="ARBA" id="ARBA00008857"/>
    </source>
</evidence>
<dbReference type="InterPro" id="IPR013762">
    <property type="entry name" value="Integrase-like_cat_sf"/>
</dbReference>
<keyword evidence="3 5" id="KW-0238">DNA-binding</keyword>
<dbReference type="EMBL" id="FR729477">
    <property type="protein sequence ID" value="CBY25829.1"/>
    <property type="molecule type" value="Genomic_DNA"/>
</dbReference>
<name>A0A0H3NRH3_YERE1</name>
<sequence>MSHITFELLLDKYFFSKSLRPTTEWSYQKVVNSFEQYTPKLPHEINDQIVLEWRRYVLNDLRLEPRTWNNKVAHLRALFNFGMKKKLLKHEENPFNGSVVRAGIKKKKILTLGQMNSLYLLMKQYCERERDLPASHCFNTRNHAFYPSWFWLTLLDVLRYTGVRQNQLLHLRLCDINLDERSIELRIAGSKNHKEHRVPIVSALFPQLELLVNRALDAGAEPQDQLFNVGRFDLRRRDKYPLEMDQYPLRAFFRRLSKECRFTVSPHRFRHTIATHMMKSPDRNLQAVKKLLGHVSIQSTLEYIDENVDSLRDILEKELM</sequence>
<evidence type="ECO:0000313" key="8">
    <source>
        <dbReference type="EMBL" id="CBY25829.1"/>
    </source>
</evidence>
<dbReference type="InterPro" id="IPR010998">
    <property type="entry name" value="Integrase_recombinase_N"/>
</dbReference>
<evidence type="ECO:0000256" key="5">
    <source>
        <dbReference type="PROSITE-ProRule" id="PRU01248"/>
    </source>
</evidence>
<evidence type="ECO:0000259" key="7">
    <source>
        <dbReference type="PROSITE" id="PS51900"/>
    </source>
</evidence>
<evidence type="ECO:0000259" key="6">
    <source>
        <dbReference type="PROSITE" id="PS51898"/>
    </source>
</evidence>
<accession>A0A0H3NRH3</accession>
<dbReference type="SUPFAM" id="SSF56349">
    <property type="entry name" value="DNA breaking-rejoining enzymes"/>
    <property type="match status" value="1"/>
</dbReference>
<dbReference type="GO" id="GO:0003677">
    <property type="term" value="F:DNA binding"/>
    <property type="evidence" value="ECO:0007669"/>
    <property type="project" value="UniProtKB-UniRule"/>
</dbReference>
<dbReference type="GO" id="GO:0006310">
    <property type="term" value="P:DNA recombination"/>
    <property type="evidence" value="ECO:0007669"/>
    <property type="project" value="UniProtKB-KW"/>
</dbReference>
<keyword evidence="4" id="KW-0233">DNA recombination</keyword>
<dbReference type="PANTHER" id="PTHR30349:SF41">
    <property type="entry name" value="INTEGRASE_RECOMBINASE PROTEIN MJ0367-RELATED"/>
    <property type="match status" value="1"/>
</dbReference>
<dbReference type="Gene3D" id="1.10.443.10">
    <property type="entry name" value="Intergrase catalytic core"/>
    <property type="match status" value="1"/>
</dbReference>
<dbReference type="GeneID" id="31410364"/>
<reference evidence="8 9" key="1">
    <citation type="journal article" date="2011" name="J. Bacteriol.">
        <title>Complete genome sequence of Yersinia enterocolitica subsp. palearctica serogroup O:3.</title>
        <authorList>
            <person name="Batzilla J."/>
            <person name="Hoper D."/>
            <person name="Antonenka U."/>
            <person name="Heesemann J."/>
            <person name="Rakin A."/>
        </authorList>
    </citation>
    <scope>NUCLEOTIDE SEQUENCE [LARGE SCALE GENOMIC DNA]</scope>
    <source>
        <strain evidence="9">DSM 13030 / CIP 106945 / Y11</strain>
    </source>
</reference>
<dbReference type="Gene3D" id="1.10.150.130">
    <property type="match status" value="1"/>
</dbReference>
<organism evidence="8 9">
    <name type="scientific">Yersinia enterocolitica subsp. palearctica serotype O:3 (strain DSM 13030 / CIP 106945 / Y11)</name>
    <dbReference type="NCBI Taxonomy" id="930944"/>
    <lineage>
        <taxon>Bacteria</taxon>
        <taxon>Pseudomonadati</taxon>
        <taxon>Pseudomonadota</taxon>
        <taxon>Gammaproteobacteria</taxon>
        <taxon>Enterobacterales</taxon>
        <taxon>Yersiniaceae</taxon>
        <taxon>Yersinia</taxon>
    </lineage>
</organism>
<gene>
    <name evidence="8" type="ordered locus">Y11_23521</name>
</gene>
<protein>
    <submittedName>
        <fullName evidence="8">Putative phage integrase</fullName>
    </submittedName>
</protein>
<dbReference type="Proteomes" id="UP000008084">
    <property type="component" value="Chromosome"/>
</dbReference>
<feature type="domain" description="Core-binding (CB)" evidence="7">
    <location>
        <begin position="4"/>
        <end position="83"/>
    </location>
</feature>
<dbReference type="InterPro" id="IPR050090">
    <property type="entry name" value="Tyrosine_recombinase_XerCD"/>
</dbReference>
<dbReference type="AlphaFoldDB" id="A0A0H3NRH3"/>
<evidence type="ECO:0000256" key="2">
    <source>
        <dbReference type="ARBA" id="ARBA00022908"/>
    </source>
</evidence>
<keyword evidence="2" id="KW-0229">DNA integration</keyword>
<feature type="domain" description="Tyr recombinase" evidence="6">
    <location>
        <begin position="105"/>
        <end position="316"/>
    </location>
</feature>